<reference evidence="8 9" key="2">
    <citation type="submission" date="2022-06" db="EMBL/GenBank/DDBJ databases">
        <title>Genomic Encyclopedia of Type Strains, Phase I: the one thousand microbial genomes (KMG-I) project.</title>
        <authorList>
            <person name="Kyrpides N."/>
        </authorList>
    </citation>
    <scope>NUCLEOTIDE SEQUENCE [LARGE SCALE GENOMIC DNA]</scope>
    <source>
        <strain evidence="8 9">DSM 43889</strain>
    </source>
</reference>
<evidence type="ECO:0000313" key="8">
    <source>
        <dbReference type="EMBL" id="MCP2334080.1"/>
    </source>
</evidence>
<dbReference type="EMBL" id="AUBJ02000001">
    <property type="protein sequence ID" value="MCP2334080.1"/>
    <property type="molecule type" value="Genomic_DNA"/>
</dbReference>
<dbReference type="PANTHER" id="PTHR43275">
    <property type="entry name" value="D-MALATE DEHYDROGENASE [DECARBOXYLATING]"/>
    <property type="match status" value="1"/>
</dbReference>
<dbReference type="InterPro" id="IPR019818">
    <property type="entry name" value="IsoCit/isopropylmalate_DH_CS"/>
</dbReference>
<protein>
    <submittedName>
        <fullName evidence="8">3-isopropylmalate dehydrogenase</fullName>
    </submittedName>
</protein>
<sequence>MTSKRVAVIPGDGIGPEVTSEAIAVVEATGAPVEFEEFGINSGRWHRGEDLIGEEELERLDTSAGILLGAVGDPAVPSGVLERDILLRLRFRYDLGVNLRPVRLLPGARSPLRAANAESVDMVFVRENTEGPYAGTGGSFRVDTPDELALQDSVNTRRAVTRAVRYAFELAAARRGHLTWIHKTNVLTHAGRLWAKVVEEQHQRFPQVEVAYQHADATCIHLVQDPGRFDVAVTDNLFGDLVTDLGGAVAGGIGFLPSANIAPDNQHPGLFEPVHGSAPDIAGLGVANPTGSILSAALLLREIGFEEQATAIEKAVNAAGTAGRLSGKTREISSAVVEHLDR</sequence>
<evidence type="ECO:0000256" key="5">
    <source>
        <dbReference type="ARBA" id="ARBA00023027"/>
    </source>
</evidence>
<dbReference type="PROSITE" id="PS00470">
    <property type="entry name" value="IDH_IMDH"/>
    <property type="match status" value="1"/>
</dbReference>
<dbReference type="Proteomes" id="UP000791080">
    <property type="component" value="Unassembled WGS sequence"/>
</dbReference>
<comment type="caution">
    <text evidence="8">The sequence shown here is derived from an EMBL/GenBank/DDBJ whole genome shotgun (WGS) entry which is preliminary data.</text>
</comment>
<dbReference type="RefSeq" id="WP_035274340.1">
    <property type="nucleotide sequence ID" value="NZ_AUBJ02000001.1"/>
</dbReference>
<dbReference type="PANTHER" id="PTHR43275:SF1">
    <property type="entry name" value="D-MALATE DEHYDROGENASE [DECARBOXYLATING]"/>
    <property type="match status" value="1"/>
</dbReference>
<gene>
    <name evidence="8" type="ORF">G443_004350</name>
</gene>
<dbReference type="Gene3D" id="3.40.718.10">
    <property type="entry name" value="Isopropylmalate Dehydrogenase"/>
    <property type="match status" value="1"/>
</dbReference>
<comment type="cofactor">
    <cofactor evidence="1">
        <name>Mn(2+)</name>
        <dbReference type="ChEBI" id="CHEBI:29035"/>
    </cofactor>
</comment>
<proteinExistence type="predicted"/>
<evidence type="ECO:0000256" key="3">
    <source>
        <dbReference type="ARBA" id="ARBA00022723"/>
    </source>
</evidence>
<evidence type="ECO:0000256" key="6">
    <source>
        <dbReference type="ARBA" id="ARBA00023211"/>
    </source>
</evidence>
<keyword evidence="9" id="KW-1185">Reference proteome</keyword>
<name>A0ABT1JNH8_ACTCY</name>
<feature type="domain" description="Isopropylmalate dehydrogenase-like" evidence="7">
    <location>
        <begin position="5"/>
        <end position="336"/>
    </location>
</feature>
<evidence type="ECO:0000256" key="4">
    <source>
        <dbReference type="ARBA" id="ARBA00023002"/>
    </source>
</evidence>
<evidence type="ECO:0000256" key="1">
    <source>
        <dbReference type="ARBA" id="ARBA00001936"/>
    </source>
</evidence>
<accession>A0ABT1JNH8</accession>
<comment type="cofactor">
    <cofactor evidence="2">
        <name>Mg(2+)</name>
        <dbReference type="ChEBI" id="CHEBI:18420"/>
    </cofactor>
</comment>
<dbReference type="SUPFAM" id="SSF53659">
    <property type="entry name" value="Isocitrate/Isopropylmalate dehydrogenase-like"/>
    <property type="match status" value="1"/>
</dbReference>
<dbReference type="SMART" id="SM01329">
    <property type="entry name" value="Iso_dh"/>
    <property type="match status" value="1"/>
</dbReference>
<dbReference type="InterPro" id="IPR050501">
    <property type="entry name" value="ICDH/IPMDH"/>
</dbReference>
<evidence type="ECO:0000259" key="7">
    <source>
        <dbReference type="SMART" id="SM01329"/>
    </source>
</evidence>
<keyword evidence="4" id="KW-0560">Oxidoreductase</keyword>
<keyword evidence="3" id="KW-0479">Metal-binding</keyword>
<keyword evidence="5" id="KW-0520">NAD</keyword>
<keyword evidence="6" id="KW-0464">Manganese</keyword>
<dbReference type="Pfam" id="PF00180">
    <property type="entry name" value="Iso_dh"/>
    <property type="match status" value="1"/>
</dbReference>
<organism evidence="8 9">
    <name type="scientific">Actinoalloteichus caeruleus DSM 43889</name>
    <dbReference type="NCBI Taxonomy" id="1120930"/>
    <lineage>
        <taxon>Bacteria</taxon>
        <taxon>Bacillati</taxon>
        <taxon>Actinomycetota</taxon>
        <taxon>Actinomycetes</taxon>
        <taxon>Pseudonocardiales</taxon>
        <taxon>Pseudonocardiaceae</taxon>
        <taxon>Actinoalloteichus</taxon>
        <taxon>Actinoalloteichus cyanogriseus</taxon>
    </lineage>
</organism>
<reference evidence="8 9" key="1">
    <citation type="submission" date="2013-07" db="EMBL/GenBank/DDBJ databases">
        <authorList>
            <consortium name="DOE Joint Genome Institute"/>
            <person name="Reeve W."/>
            <person name="Huntemann M."/>
            <person name="Han J."/>
            <person name="Chen A."/>
            <person name="Kyrpides N."/>
            <person name="Mavromatis K."/>
            <person name="Markowitz V."/>
            <person name="Palaniappan K."/>
            <person name="Ivanova N."/>
            <person name="Schaumberg A."/>
            <person name="Pati A."/>
            <person name="Liolios K."/>
            <person name="Nordberg H.P."/>
            <person name="Cantor M.N."/>
            <person name="Hua S.X."/>
            <person name="Woyke T."/>
        </authorList>
    </citation>
    <scope>NUCLEOTIDE SEQUENCE [LARGE SCALE GENOMIC DNA]</scope>
    <source>
        <strain evidence="8 9">DSM 43889</strain>
    </source>
</reference>
<dbReference type="NCBIfam" id="NF002898">
    <property type="entry name" value="PRK03437.1"/>
    <property type="match status" value="1"/>
</dbReference>
<evidence type="ECO:0000313" key="9">
    <source>
        <dbReference type="Proteomes" id="UP000791080"/>
    </source>
</evidence>
<dbReference type="InterPro" id="IPR024084">
    <property type="entry name" value="IsoPropMal-DH-like_dom"/>
</dbReference>
<evidence type="ECO:0000256" key="2">
    <source>
        <dbReference type="ARBA" id="ARBA00001946"/>
    </source>
</evidence>